<evidence type="ECO:0000256" key="2">
    <source>
        <dbReference type="ARBA" id="ARBA00022448"/>
    </source>
</evidence>
<feature type="domain" description="Major facilitator superfamily (MFS) profile" evidence="8">
    <location>
        <begin position="19"/>
        <end position="398"/>
    </location>
</feature>
<feature type="transmembrane region" description="Helical" evidence="7">
    <location>
        <begin position="152"/>
        <end position="173"/>
    </location>
</feature>
<dbReference type="RefSeq" id="WP_090554746.1">
    <property type="nucleotide sequence ID" value="NZ_FNRA01000001.1"/>
</dbReference>
<dbReference type="Pfam" id="PF07690">
    <property type="entry name" value="MFS_1"/>
    <property type="match status" value="1"/>
</dbReference>
<evidence type="ECO:0000256" key="3">
    <source>
        <dbReference type="ARBA" id="ARBA00022475"/>
    </source>
</evidence>
<keyword evidence="4 7" id="KW-0812">Transmembrane</keyword>
<protein>
    <submittedName>
        <fullName evidence="9">Predicted arabinose efflux permease, MFS family</fullName>
    </submittedName>
</protein>
<dbReference type="InterPro" id="IPR050171">
    <property type="entry name" value="MFS_Transporters"/>
</dbReference>
<keyword evidence="2" id="KW-0813">Transport</keyword>
<dbReference type="InterPro" id="IPR011701">
    <property type="entry name" value="MFS"/>
</dbReference>
<reference evidence="9 10" key="1">
    <citation type="submission" date="2016-10" db="EMBL/GenBank/DDBJ databases">
        <authorList>
            <person name="de Groot N.N."/>
        </authorList>
    </citation>
    <scope>NUCLEOTIDE SEQUENCE [LARGE SCALE GENOMIC DNA]</scope>
    <source>
        <strain evidence="9 10">DSM 19033</strain>
    </source>
</reference>
<dbReference type="PANTHER" id="PTHR23517:SF2">
    <property type="entry name" value="MULTIDRUG RESISTANCE PROTEIN MDTH"/>
    <property type="match status" value="1"/>
</dbReference>
<evidence type="ECO:0000313" key="9">
    <source>
        <dbReference type="EMBL" id="SDZ93240.1"/>
    </source>
</evidence>
<dbReference type="PANTHER" id="PTHR23517">
    <property type="entry name" value="RESISTANCE PROTEIN MDTM, PUTATIVE-RELATED-RELATED"/>
    <property type="match status" value="1"/>
</dbReference>
<evidence type="ECO:0000259" key="8">
    <source>
        <dbReference type="PROSITE" id="PS50850"/>
    </source>
</evidence>
<feature type="transmembrane region" description="Helical" evidence="7">
    <location>
        <begin position="219"/>
        <end position="242"/>
    </location>
</feature>
<keyword evidence="10" id="KW-1185">Reference proteome</keyword>
<dbReference type="AlphaFoldDB" id="A0A1H3X1X0"/>
<feature type="transmembrane region" description="Helical" evidence="7">
    <location>
        <begin position="21"/>
        <end position="43"/>
    </location>
</feature>
<accession>A0A1H3X1X0</accession>
<proteinExistence type="predicted"/>
<feature type="transmembrane region" description="Helical" evidence="7">
    <location>
        <begin position="287"/>
        <end position="304"/>
    </location>
</feature>
<keyword evidence="5 7" id="KW-1133">Transmembrane helix</keyword>
<dbReference type="SUPFAM" id="SSF103473">
    <property type="entry name" value="MFS general substrate transporter"/>
    <property type="match status" value="1"/>
</dbReference>
<dbReference type="GO" id="GO:0022857">
    <property type="term" value="F:transmembrane transporter activity"/>
    <property type="evidence" value="ECO:0007669"/>
    <property type="project" value="InterPro"/>
</dbReference>
<dbReference type="InterPro" id="IPR020846">
    <property type="entry name" value="MFS_dom"/>
</dbReference>
<feature type="transmembrane region" description="Helical" evidence="7">
    <location>
        <begin position="347"/>
        <end position="370"/>
    </location>
</feature>
<evidence type="ECO:0000256" key="7">
    <source>
        <dbReference type="SAM" id="Phobius"/>
    </source>
</evidence>
<gene>
    <name evidence="9" type="ORF">SAMN05443550_101471</name>
</gene>
<feature type="transmembrane region" description="Helical" evidence="7">
    <location>
        <begin position="254"/>
        <end position="275"/>
    </location>
</feature>
<keyword evidence="3" id="KW-1003">Cell membrane</keyword>
<feature type="transmembrane region" description="Helical" evidence="7">
    <location>
        <begin position="106"/>
        <end position="123"/>
    </location>
</feature>
<name>A0A1H3X1X0_9SPHI</name>
<dbReference type="GO" id="GO:0005886">
    <property type="term" value="C:plasma membrane"/>
    <property type="evidence" value="ECO:0007669"/>
    <property type="project" value="UniProtKB-SubCell"/>
</dbReference>
<evidence type="ECO:0000256" key="6">
    <source>
        <dbReference type="ARBA" id="ARBA00023136"/>
    </source>
</evidence>
<dbReference type="PROSITE" id="PS50850">
    <property type="entry name" value="MFS"/>
    <property type="match status" value="1"/>
</dbReference>
<dbReference type="Proteomes" id="UP000198850">
    <property type="component" value="Unassembled WGS sequence"/>
</dbReference>
<keyword evidence="6 7" id="KW-0472">Membrane</keyword>
<organism evidence="9 10">
    <name type="scientific">Pedobacter hartonius</name>
    <dbReference type="NCBI Taxonomy" id="425514"/>
    <lineage>
        <taxon>Bacteria</taxon>
        <taxon>Pseudomonadati</taxon>
        <taxon>Bacteroidota</taxon>
        <taxon>Sphingobacteriia</taxon>
        <taxon>Sphingobacteriales</taxon>
        <taxon>Sphingobacteriaceae</taxon>
        <taxon>Pedobacter</taxon>
    </lineage>
</organism>
<dbReference type="OrthoDB" id="5379144at2"/>
<feature type="transmembrane region" description="Helical" evidence="7">
    <location>
        <begin position="310"/>
        <end position="335"/>
    </location>
</feature>
<feature type="transmembrane region" description="Helical" evidence="7">
    <location>
        <begin position="55"/>
        <end position="73"/>
    </location>
</feature>
<evidence type="ECO:0000256" key="1">
    <source>
        <dbReference type="ARBA" id="ARBA00004651"/>
    </source>
</evidence>
<feature type="transmembrane region" description="Helical" evidence="7">
    <location>
        <begin position="179"/>
        <end position="198"/>
    </location>
</feature>
<dbReference type="InterPro" id="IPR036259">
    <property type="entry name" value="MFS_trans_sf"/>
</dbReference>
<comment type="subcellular location">
    <subcellularLocation>
        <location evidence="1">Cell membrane</location>
        <topology evidence="1">Multi-pass membrane protein</topology>
    </subcellularLocation>
</comment>
<evidence type="ECO:0000256" key="4">
    <source>
        <dbReference type="ARBA" id="ARBA00022692"/>
    </source>
</evidence>
<dbReference type="EMBL" id="FNRA01000001">
    <property type="protein sequence ID" value="SDZ93240.1"/>
    <property type="molecule type" value="Genomic_DNA"/>
</dbReference>
<evidence type="ECO:0000313" key="10">
    <source>
        <dbReference type="Proteomes" id="UP000198850"/>
    </source>
</evidence>
<feature type="transmembrane region" description="Helical" evidence="7">
    <location>
        <begin position="376"/>
        <end position="396"/>
    </location>
</feature>
<sequence length="401" mass="44368">MIKKVTATYKQSFSGLSRETWVLSIVMFINRSSSMAVPFMSLYMTQYLHRAPSDAGLIITLFGLGSIAGATVGGKLTDVIGFRSVQIYSSVIGGVFFILYSTITQFNILCLFTLLISFFSEAFKPANYAAITSYAAPGTETRSFSLNRLANNMGFAIGSAIGGIVASFSYPMLFIVDGSVSILAGIALLFFLPVLHVLPKTVAEKIRNSAVLKPWKDVLFVKFLLLNIMLTICFFLMFRVAPLFYKEIWHIDEFWIGLILGLNGLIIALFEMVMVSKIENKRSPIQYIIMGVLLIAVAYCILLLPGITPIVAAILAIIVFTIGEMLALPFINTFVMSRTNDHNRGQYAAGYTMSWSISQVIGPSAGFYLAEMYGYNWLWTGLIVLLLVCAWGFKLLGRNMD</sequence>
<dbReference type="Gene3D" id="1.20.1250.20">
    <property type="entry name" value="MFS general substrate transporter like domains"/>
    <property type="match status" value="1"/>
</dbReference>
<dbReference type="STRING" id="425514.SAMN05443550_101471"/>
<evidence type="ECO:0000256" key="5">
    <source>
        <dbReference type="ARBA" id="ARBA00022989"/>
    </source>
</evidence>